<protein>
    <recommendedName>
        <fullName evidence="11">Glutathione hydrolase proenzyme</fullName>
        <ecNumber evidence="11">2.3.2.2</ecNumber>
        <ecNumber evidence="11">3.4.19.13</ecNumber>
    </recommendedName>
    <component>
        <recommendedName>
            <fullName evidence="11">Glutathione hydrolase large chain</fullName>
        </recommendedName>
    </component>
    <component>
        <recommendedName>
            <fullName evidence="11">Glutathione hydrolase small chain</fullName>
        </recommendedName>
    </component>
</protein>
<comment type="subunit">
    <text evidence="11">This enzyme consists of two polypeptide chains, which are synthesized in precursor form from a single polypeptide.</text>
</comment>
<keyword evidence="5 11" id="KW-0378">Hydrolase</keyword>
<dbReference type="SUPFAM" id="SSF56235">
    <property type="entry name" value="N-terminal nucleophile aminohydrolases (Ntn hydrolases)"/>
    <property type="match status" value="1"/>
</dbReference>
<dbReference type="InterPro" id="IPR043138">
    <property type="entry name" value="GGT_lsub"/>
</dbReference>
<evidence type="ECO:0000256" key="11">
    <source>
        <dbReference type="RuleBase" id="RU368036"/>
    </source>
</evidence>
<evidence type="ECO:0000256" key="7">
    <source>
        <dbReference type="ARBA" id="ARBA00023315"/>
    </source>
</evidence>
<dbReference type="Gene3D" id="1.10.246.130">
    <property type="match status" value="1"/>
</dbReference>
<organism evidence="13 14">
    <name type="scientific">Neorhizobium galegae bv. orientalis str. HAMBI 540</name>
    <dbReference type="NCBI Taxonomy" id="1028800"/>
    <lineage>
        <taxon>Bacteria</taxon>
        <taxon>Pseudomonadati</taxon>
        <taxon>Pseudomonadota</taxon>
        <taxon>Alphaproteobacteria</taxon>
        <taxon>Hyphomicrobiales</taxon>
        <taxon>Rhizobiaceae</taxon>
        <taxon>Rhizobium/Agrobacterium group</taxon>
        <taxon>Neorhizobium</taxon>
    </lineage>
</organism>
<evidence type="ECO:0000256" key="3">
    <source>
        <dbReference type="ARBA" id="ARBA00009381"/>
    </source>
</evidence>
<keyword evidence="6 11" id="KW-0865">Zymogen</keyword>
<evidence type="ECO:0000313" key="14">
    <source>
        <dbReference type="Proteomes" id="UP000028181"/>
    </source>
</evidence>
<evidence type="ECO:0000256" key="5">
    <source>
        <dbReference type="ARBA" id="ARBA00022801"/>
    </source>
</evidence>
<evidence type="ECO:0000256" key="10">
    <source>
        <dbReference type="PIRSR" id="PIRSR600101-2"/>
    </source>
</evidence>
<dbReference type="GO" id="GO:0006750">
    <property type="term" value="P:glutathione biosynthetic process"/>
    <property type="evidence" value="ECO:0007669"/>
    <property type="project" value="UniProtKB-KW"/>
</dbReference>
<dbReference type="InterPro" id="IPR000101">
    <property type="entry name" value="GGT_peptidase"/>
</dbReference>
<dbReference type="AlphaFoldDB" id="A0A068SMC2"/>
<evidence type="ECO:0000256" key="8">
    <source>
        <dbReference type="ARBA" id="ARBA00047417"/>
    </source>
</evidence>
<feature type="chain" id="PRO_5001655989" description="Glutathione hydrolase proenzyme" evidence="12">
    <location>
        <begin position="33"/>
        <end position="595"/>
    </location>
</feature>
<evidence type="ECO:0000256" key="4">
    <source>
        <dbReference type="ARBA" id="ARBA00022679"/>
    </source>
</evidence>
<feature type="binding site" evidence="10">
    <location>
        <begin position="480"/>
        <end position="481"/>
    </location>
    <ligand>
        <name>L-glutamate</name>
        <dbReference type="ChEBI" id="CHEBI:29985"/>
    </ligand>
</feature>
<comment type="catalytic activity">
    <reaction evidence="8 11">
        <text>an N-terminal (5-L-glutamyl)-[peptide] + an alpha-amino acid = 5-L-glutamyl amino acid + an N-terminal L-alpha-aminoacyl-[peptide]</text>
        <dbReference type="Rhea" id="RHEA:23904"/>
        <dbReference type="Rhea" id="RHEA-COMP:9780"/>
        <dbReference type="Rhea" id="RHEA-COMP:9795"/>
        <dbReference type="ChEBI" id="CHEBI:77644"/>
        <dbReference type="ChEBI" id="CHEBI:78597"/>
        <dbReference type="ChEBI" id="CHEBI:78599"/>
        <dbReference type="ChEBI" id="CHEBI:78608"/>
        <dbReference type="EC" id="2.3.2.2"/>
    </reaction>
</comment>
<feature type="binding site" evidence="10">
    <location>
        <position position="456"/>
    </location>
    <ligand>
        <name>L-glutamate</name>
        <dbReference type="ChEBI" id="CHEBI:29985"/>
    </ligand>
</feature>
<evidence type="ECO:0000256" key="2">
    <source>
        <dbReference type="ARBA" id="ARBA00001089"/>
    </source>
</evidence>
<dbReference type="PATRIC" id="fig|1028800.3.peg.1194"/>
<dbReference type="GO" id="GO:0036374">
    <property type="term" value="F:glutathione hydrolase activity"/>
    <property type="evidence" value="ECO:0007669"/>
    <property type="project" value="UniProtKB-UniRule"/>
</dbReference>
<dbReference type="Proteomes" id="UP000028181">
    <property type="component" value="Chromosome I"/>
</dbReference>
<dbReference type="Pfam" id="PF01019">
    <property type="entry name" value="G_glu_transpept"/>
    <property type="match status" value="1"/>
</dbReference>
<feature type="signal peptide" evidence="12">
    <location>
        <begin position="1"/>
        <end position="32"/>
    </location>
</feature>
<keyword evidence="11" id="KW-0317">Glutathione biosynthesis</keyword>
<dbReference type="GeneID" id="24257327"/>
<dbReference type="Gene3D" id="3.60.20.40">
    <property type="match status" value="1"/>
</dbReference>
<comment type="catalytic activity">
    <reaction evidence="2 11">
        <text>glutathione + H2O = L-cysteinylglycine + L-glutamate</text>
        <dbReference type="Rhea" id="RHEA:28807"/>
        <dbReference type="ChEBI" id="CHEBI:15377"/>
        <dbReference type="ChEBI" id="CHEBI:29985"/>
        <dbReference type="ChEBI" id="CHEBI:57925"/>
        <dbReference type="ChEBI" id="CHEBI:61694"/>
        <dbReference type="EC" id="3.4.19.13"/>
    </reaction>
</comment>
<sequence>MRARFFGTSFFTGILLSSALSALMLSAGTTLAQQASDTVAPERATGFTSAKRVETKNFMVAAANPLAAEAGRDVIAKGGNAIDALIAVQTVLGLVEPQSSGLGGGSFLVYYDAAANRLTTFDGRETAPMEATPKLFLDAQGQPLKFMDAVVGGRSVGTPGTVRLLSEVHKRYGKADWASLFERAEKLAASGFQVSPRMASLIAAEGDRLKKYDGPRGYFYDASGAPLKAGAVLKNPAYAETLKTIATGGADAFYKGPIAEAIVKTVREAPGNPGVLSLADLANYRVKEREPVCAAYRALDVCGMGPPSSGAVAIGQMLGAIENFDIKALGFQNAESWRIIGDAQRLAFADRERYLADPDFQPLPIKGLLKKDYLGKRAALLDGTKALALDQVKAGEPEWDHALLFGRDAAIEMPSTSHFVIVDREGNVVSMTTTIESGFGSRLMTNGFLLNNELTDFSFKTHDGSLSVANRVEPGKRPRSSMAPTIVMKDGKPLLAIGSPGGSQIIGYVAQALIAYIDWGMPVEQIVAQPHFINRFGPYEIEAGTEAEKFAEPLKALGYEVKPGEMNSGLHAIEITASGLVGSADPRREGVAVGE</sequence>
<feature type="active site" description="Nucleophile" evidence="9">
    <location>
        <position position="416"/>
    </location>
</feature>
<accession>A0A068SMC2</accession>
<feature type="binding site" evidence="10">
    <location>
        <position position="124"/>
    </location>
    <ligand>
        <name>L-glutamate</name>
        <dbReference type="ChEBI" id="CHEBI:29985"/>
    </ligand>
</feature>
<evidence type="ECO:0000256" key="9">
    <source>
        <dbReference type="PIRSR" id="PIRSR600101-1"/>
    </source>
</evidence>
<name>A0A068SMC2_NEOGA</name>
<comment type="catalytic activity">
    <reaction evidence="1 11">
        <text>an S-substituted glutathione + H2O = an S-substituted L-cysteinylglycine + L-glutamate</text>
        <dbReference type="Rhea" id="RHEA:59468"/>
        <dbReference type="ChEBI" id="CHEBI:15377"/>
        <dbReference type="ChEBI" id="CHEBI:29985"/>
        <dbReference type="ChEBI" id="CHEBI:90779"/>
        <dbReference type="ChEBI" id="CHEBI:143103"/>
        <dbReference type="EC" id="3.4.19.13"/>
    </reaction>
</comment>
<proteinExistence type="inferred from homology"/>
<dbReference type="InterPro" id="IPR051792">
    <property type="entry name" value="GGT_bact"/>
</dbReference>
<dbReference type="NCBIfam" id="TIGR00066">
    <property type="entry name" value="g_glut_trans"/>
    <property type="match status" value="1"/>
</dbReference>
<dbReference type="RefSeq" id="WP_038585629.1">
    <property type="nucleotide sequence ID" value="NZ_HG938353.1"/>
</dbReference>
<comment type="PTM">
    <text evidence="11">Cleaved by autocatalysis into a large and a small subunit.</text>
</comment>
<dbReference type="GO" id="GO:0103068">
    <property type="term" value="F:leukotriene C4 gamma-glutamyl transferase activity"/>
    <property type="evidence" value="ECO:0007669"/>
    <property type="project" value="UniProtKB-EC"/>
</dbReference>
<comment type="similarity">
    <text evidence="3 11">Belongs to the gamma-glutamyltransferase family.</text>
</comment>
<dbReference type="KEGG" id="ngg:RG540_CH11760"/>
<feature type="binding site" evidence="10">
    <location>
        <position position="502"/>
    </location>
    <ligand>
        <name>L-glutamate</name>
        <dbReference type="ChEBI" id="CHEBI:29985"/>
    </ligand>
</feature>
<dbReference type="PRINTS" id="PR01210">
    <property type="entry name" value="GGTRANSPTASE"/>
</dbReference>
<keyword evidence="7 11" id="KW-0012">Acyltransferase</keyword>
<keyword evidence="14" id="KW-1185">Reference proteome</keyword>
<dbReference type="UniPathway" id="UPA00204"/>
<dbReference type="EMBL" id="HG938353">
    <property type="protein sequence ID" value="CDN47363.1"/>
    <property type="molecule type" value="Genomic_DNA"/>
</dbReference>
<dbReference type="InterPro" id="IPR043137">
    <property type="entry name" value="GGT_ssub_C"/>
</dbReference>
<gene>
    <name evidence="13" type="ORF">RG540_CH11760</name>
</gene>
<dbReference type="PANTHER" id="PTHR43199:SF1">
    <property type="entry name" value="GLUTATHIONE HYDROLASE PROENZYME"/>
    <property type="match status" value="1"/>
</dbReference>
<evidence type="ECO:0000256" key="12">
    <source>
        <dbReference type="SAM" id="SignalP"/>
    </source>
</evidence>
<keyword evidence="12" id="KW-0732">Signal</keyword>
<dbReference type="eggNOG" id="COG0405">
    <property type="taxonomic scope" value="Bacteria"/>
</dbReference>
<dbReference type="PANTHER" id="PTHR43199">
    <property type="entry name" value="GLUTATHIONE HYDROLASE"/>
    <property type="match status" value="1"/>
</dbReference>
<keyword evidence="4 11" id="KW-0808">Transferase</keyword>
<dbReference type="GO" id="GO:0006751">
    <property type="term" value="P:glutathione catabolic process"/>
    <property type="evidence" value="ECO:0007669"/>
    <property type="project" value="UniProtKB-UniRule"/>
</dbReference>
<evidence type="ECO:0000256" key="6">
    <source>
        <dbReference type="ARBA" id="ARBA00023145"/>
    </source>
</evidence>
<comment type="pathway">
    <text evidence="11">Sulfur metabolism; glutathione metabolism.</text>
</comment>
<dbReference type="OrthoDB" id="9781342at2"/>
<dbReference type="HOGENOM" id="CLU_014813_0_1_5"/>
<reference evidence="14" key="1">
    <citation type="journal article" date="2014" name="BMC Genomics">
        <title>Genome sequencing of two Neorhizobium galegae strains reveals a noeT gene responsible for the unusual acetylation of the nodulation factors.</title>
        <authorList>
            <person name="Osterman J."/>
            <person name="Marsh J."/>
            <person name="Laine P.K."/>
            <person name="Zeng Z."/>
            <person name="Alatalo E."/>
            <person name="Sullivan J.T."/>
            <person name="Young J.P."/>
            <person name="Thomas-Oates J."/>
            <person name="Paulin L."/>
            <person name="Lindstrom K."/>
        </authorList>
    </citation>
    <scope>NUCLEOTIDE SEQUENCE [LARGE SCALE GENOMIC DNA]</scope>
    <source>
        <strain evidence="14">HAMBI 540</strain>
    </source>
</reference>
<dbReference type="InterPro" id="IPR029055">
    <property type="entry name" value="Ntn_hydrolases_N"/>
</dbReference>
<dbReference type="EC" id="3.4.19.13" evidence="11"/>
<evidence type="ECO:0000313" key="13">
    <source>
        <dbReference type="EMBL" id="CDN47363.1"/>
    </source>
</evidence>
<evidence type="ECO:0000256" key="1">
    <source>
        <dbReference type="ARBA" id="ARBA00001049"/>
    </source>
</evidence>
<dbReference type="EC" id="2.3.2.2" evidence="11"/>